<dbReference type="OrthoDB" id="413361at2759"/>
<name>A0A8S0ZGM7_ARCPL</name>
<dbReference type="Proteomes" id="UP000494256">
    <property type="component" value="Unassembled WGS sequence"/>
</dbReference>
<organism evidence="2 4">
    <name type="scientific">Arctia plantaginis</name>
    <name type="common">Wood tiger moth</name>
    <name type="synonym">Phalaena plantaginis</name>
    <dbReference type="NCBI Taxonomy" id="874455"/>
    <lineage>
        <taxon>Eukaryota</taxon>
        <taxon>Metazoa</taxon>
        <taxon>Ecdysozoa</taxon>
        <taxon>Arthropoda</taxon>
        <taxon>Hexapoda</taxon>
        <taxon>Insecta</taxon>
        <taxon>Pterygota</taxon>
        <taxon>Neoptera</taxon>
        <taxon>Endopterygota</taxon>
        <taxon>Lepidoptera</taxon>
        <taxon>Glossata</taxon>
        <taxon>Ditrysia</taxon>
        <taxon>Noctuoidea</taxon>
        <taxon>Erebidae</taxon>
        <taxon>Arctiinae</taxon>
        <taxon>Arctia</taxon>
    </lineage>
</organism>
<comment type="caution">
    <text evidence="2">The sequence shown here is derived from an EMBL/GenBank/DDBJ whole genome shotgun (WGS) entry which is preliminary data.</text>
</comment>
<dbReference type="AlphaFoldDB" id="A0A8S0ZGM7"/>
<sequence>MLRGLGTQDDKAVKGKLVGYFELGYRVLIDGKIVLARNVKVVEPGSYVIVSEENDERKNKDYKDRLYENNDKMFLERGCYYEWITKHNRRILVGP</sequence>
<evidence type="ECO:0000313" key="1">
    <source>
        <dbReference type="EMBL" id="CAB3222678.1"/>
    </source>
</evidence>
<proteinExistence type="predicted"/>
<dbReference type="EMBL" id="CADEBC010000088">
    <property type="protein sequence ID" value="CAB3222678.1"/>
    <property type="molecule type" value="Genomic_DNA"/>
</dbReference>
<protein>
    <submittedName>
        <fullName evidence="2">Uncharacterized protein</fullName>
    </submittedName>
</protein>
<evidence type="ECO:0000313" key="3">
    <source>
        <dbReference type="Proteomes" id="UP000494106"/>
    </source>
</evidence>
<dbReference type="EMBL" id="CADEBD010000289">
    <property type="protein sequence ID" value="CAB3231938.1"/>
    <property type="molecule type" value="Genomic_DNA"/>
</dbReference>
<reference evidence="3 4" key="1">
    <citation type="submission" date="2020-04" db="EMBL/GenBank/DDBJ databases">
        <authorList>
            <person name="Wallbank WR R."/>
            <person name="Pardo Diaz C."/>
            <person name="Kozak K."/>
            <person name="Martin S."/>
            <person name="Jiggins C."/>
            <person name="Moest M."/>
            <person name="Warren A I."/>
            <person name="Byers J.R.P. K."/>
            <person name="Montejo-Kovacevich G."/>
            <person name="Yen C E."/>
        </authorList>
    </citation>
    <scope>NUCLEOTIDE SEQUENCE [LARGE SCALE GENOMIC DNA]</scope>
</reference>
<keyword evidence="3" id="KW-1185">Reference proteome</keyword>
<accession>A0A8S0ZGM7</accession>
<evidence type="ECO:0000313" key="4">
    <source>
        <dbReference type="Proteomes" id="UP000494256"/>
    </source>
</evidence>
<dbReference type="Proteomes" id="UP000494106">
    <property type="component" value="Unassembled WGS sequence"/>
</dbReference>
<gene>
    <name evidence="1" type="ORF">APLA_LOCUS1231</name>
    <name evidence="2" type="ORF">APLA_LOCUS5427</name>
</gene>
<evidence type="ECO:0000313" key="2">
    <source>
        <dbReference type="EMBL" id="CAB3231938.1"/>
    </source>
</evidence>